<protein>
    <submittedName>
        <fullName evidence="1">Uncharacterized protein</fullName>
    </submittedName>
</protein>
<dbReference type="AlphaFoldDB" id="A0A382WSV1"/>
<reference evidence="1" key="1">
    <citation type="submission" date="2018-05" db="EMBL/GenBank/DDBJ databases">
        <authorList>
            <person name="Lanie J.A."/>
            <person name="Ng W.-L."/>
            <person name="Kazmierczak K.M."/>
            <person name="Andrzejewski T.M."/>
            <person name="Davidsen T.M."/>
            <person name="Wayne K.J."/>
            <person name="Tettelin H."/>
            <person name="Glass J.I."/>
            <person name="Rusch D."/>
            <person name="Podicherti R."/>
            <person name="Tsui H.-C.T."/>
            <person name="Winkler M.E."/>
        </authorList>
    </citation>
    <scope>NUCLEOTIDE SEQUENCE</scope>
</reference>
<dbReference type="Pfam" id="PF05096">
    <property type="entry name" value="Glu_cyclase_2"/>
    <property type="match status" value="1"/>
</dbReference>
<feature type="non-terminal residue" evidence="1">
    <location>
        <position position="1"/>
    </location>
</feature>
<evidence type="ECO:0000313" key="1">
    <source>
        <dbReference type="EMBL" id="SVD61670.1"/>
    </source>
</evidence>
<proteinExistence type="predicted"/>
<dbReference type="PANTHER" id="PTHR31270:SF1">
    <property type="entry name" value="GLUTAMINYL-PEPTIDE CYCLOTRANSFERASE"/>
    <property type="match status" value="1"/>
</dbReference>
<feature type="non-terminal residue" evidence="1">
    <location>
        <position position="130"/>
    </location>
</feature>
<accession>A0A382WSV1</accession>
<dbReference type="EMBL" id="UINC01162101">
    <property type="protein sequence ID" value="SVD61670.1"/>
    <property type="molecule type" value="Genomic_DNA"/>
</dbReference>
<gene>
    <name evidence="1" type="ORF">METZ01_LOCUS414524</name>
</gene>
<organism evidence="1">
    <name type="scientific">marine metagenome</name>
    <dbReference type="NCBI Taxonomy" id="408172"/>
    <lineage>
        <taxon>unclassified sequences</taxon>
        <taxon>metagenomes</taxon>
        <taxon>ecological metagenomes</taxon>
    </lineage>
</organism>
<sequence>VLVFIAAVLAGSGYVFRGDLYHLWRGYITVPATTALLSSTDSTVASFSVRIVRKITHDPKHFVQGLQIVGDSLYEGTGLYGESELIRYRFNREAGVLNPIWRKPLAADEFGEGIAMLGDVLYQLTWKEGR</sequence>
<name>A0A382WSV1_9ZZZZ</name>
<dbReference type="PANTHER" id="PTHR31270">
    <property type="entry name" value="GLUTAMINYL-PEPTIDE CYCLOTRANSFERASE"/>
    <property type="match status" value="1"/>
</dbReference>
<dbReference type="GO" id="GO:0016603">
    <property type="term" value="F:glutaminyl-peptide cyclotransferase activity"/>
    <property type="evidence" value="ECO:0007669"/>
    <property type="project" value="InterPro"/>
</dbReference>
<dbReference type="InterPro" id="IPR007788">
    <property type="entry name" value="QCT"/>
</dbReference>